<dbReference type="KEGG" id="jde:Jden_2489"/>
<keyword evidence="1" id="KW-1133">Transmembrane helix</keyword>
<reference evidence="2 3" key="1">
    <citation type="journal article" date="2009" name="Stand. Genomic Sci.">
        <title>Complete genome sequence of Jonesia denitrificans type strain (Prevot 55134).</title>
        <authorList>
            <person name="Pukall R."/>
            <person name="Gehrich-Schroter G."/>
            <person name="Lapidus A."/>
            <person name="Nolan M."/>
            <person name="Glavina Del Rio T."/>
            <person name="Lucas S."/>
            <person name="Chen F."/>
            <person name="Tice H."/>
            <person name="Pitluck S."/>
            <person name="Cheng J.F."/>
            <person name="Copeland A."/>
            <person name="Saunders E."/>
            <person name="Brettin T."/>
            <person name="Detter J.C."/>
            <person name="Bruce D."/>
            <person name="Goodwin L."/>
            <person name="Pati A."/>
            <person name="Ivanova N."/>
            <person name="Mavromatis K."/>
            <person name="Ovchinnikova G."/>
            <person name="Chen A."/>
            <person name="Palaniappan K."/>
            <person name="Land M."/>
            <person name="Hauser L."/>
            <person name="Chang Y.J."/>
            <person name="Jeffries C.D."/>
            <person name="Chain P."/>
            <person name="Goker M."/>
            <person name="Bristow J."/>
            <person name="Eisen J.A."/>
            <person name="Markowitz V."/>
            <person name="Hugenholtz P."/>
            <person name="Kyrpides N.C."/>
            <person name="Klenk H.P."/>
            <person name="Han C."/>
        </authorList>
    </citation>
    <scope>NUCLEOTIDE SEQUENCE [LARGE SCALE GENOMIC DNA]</scope>
    <source>
        <strain evidence="3">ATCC 14870 / DSM 20603 / BCRC 15368 / CIP 55.134 / JCM 11481 / NBRC 15587 / NCTC 10816 / Prevot 55134</strain>
    </source>
</reference>
<accession>C7R373</accession>
<dbReference type="OrthoDB" id="3723990at2"/>
<name>C7R373_JONDD</name>
<gene>
    <name evidence="2" type="ordered locus">Jden_2489</name>
</gene>
<dbReference type="STRING" id="471856.Jden_2489"/>
<dbReference type="Proteomes" id="UP000000628">
    <property type="component" value="Chromosome"/>
</dbReference>
<evidence type="ECO:0000313" key="3">
    <source>
        <dbReference type="Proteomes" id="UP000000628"/>
    </source>
</evidence>
<evidence type="ECO:0000313" key="2">
    <source>
        <dbReference type="EMBL" id="ACV10121.1"/>
    </source>
</evidence>
<keyword evidence="1" id="KW-0812">Transmembrane</keyword>
<protein>
    <submittedName>
        <fullName evidence="2">Uncharacterized protein</fullName>
    </submittedName>
</protein>
<keyword evidence="1" id="KW-0472">Membrane</keyword>
<evidence type="ECO:0000256" key="1">
    <source>
        <dbReference type="SAM" id="Phobius"/>
    </source>
</evidence>
<dbReference type="EMBL" id="CP001706">
    <property type="protein sequence ID" value="ACV10121.1"/>
    <property type="molecule type" value="Genomic_DNA"/>
</dbReference>
<keyword evidence="3" id="KW-1185">Reference proteome</keyword>
<dbReference type="HOGENOM" id="CLU_157311_1_0_11"/>
<sequence>MSRHTDQALLDAVRLHRQRLRSAFLHGALGARRQVVPVVHRVLVSLVVGAVALAITIGVSYARNLTAGGASLFGGA</sequence>
<organism evidence="2 3">
    <name type="scientific">Jonesia denitrificans (strain ATCC 14870 / DSM 20603 / BCRC 15368 / CIP 55.134 / JCM 11481 / NBRC 15587 / NCTC 10816 / Prevot 55134)</name>
    <name type="common">Listeria denitrificans</name>
    <dbReference type="NCBI Taxonomy" id="471856"/>
    <lineage>
        <taxon>Bacteria</taxon>
        <taxon>Bacillati</taxon>
        <taxon>Actinomycetota</taxon>
        <taxon>Actinomycetes</taxon>
        <taxon>Micrococcales</taxon>
        <taxon>Jonesiaceae</taxon>
        <taxon>Jonesia</taxon>
    </lineage>
</organism>
<feature type="transmembrane region" description="Helical" evidence="1">
    <location>
        <begin position="42"/>
        <end position="62"/>
    </location>
</feature>
<proteinExistence type="predicted"/>
<dbReference type="AlphaFoldDB" id="C7R373"/>
<dbReference type="RefSeq" id="WP_015772732.1">
    <property type="nucleotide sequence ID" value="NC_013174.1"/>
</dbReference>